<dbReference type="PANTHER" id="PTHR34203:SF15">
    <property type="entry name" value="SLL1173 PROTEIN"/>
    <property type="match status" value="1"/>
</dbReference>
<name>A0A1M7TD60_9BACT</name>
<dbReference type="NCBIfam" id="TIGR01444">
    <property type="entry name" value="fkbM_fam"/>
    <property type="match status" value="1"/>
</dbReference>
<dbReference type="InterPro" id="IPR006342">
    <property type="entry name" value="FkbM_mtfrase"/>
</dbReference>
<keyword evidence="2" id="KW-0489">Methyltransferase</keyword>
<dbReference type="SUPFAM" id="SSF53335">
    <property type="entry name" value="S-adenosyl-L-methionine-dependent methyltransferases"/>
    <property type="match status" value="1"/>
</dbReference>
<feature type="domain" description="Methyltransferase FkbM" evidence="1">
    <location>
        <begin position="148"/>
        <end position="300"/>
    </location>
</feature>
<proteinExistence type="predicted"/>
<dbReference type="PANTHER" id="PTHR34203">
    <property type="entry name" value="METHYLTRANSFERASE, FKBM FAMILY PROTEIN"/>
    <property type="match status" value="1"/>
</dbReference>
<dbReference type="Proteomes" id="UP000186469">
    <property type="component" value="Unassembled WGS sequence"/>
</dbReference>
<dbReference type="InterPro" id="IPR052514">
    <property type="entry name" value="SAM-dependent_MTase"/>
</dbReference>
<dbReference type="GO" id="GO:0008168">
    <property type="term" value="F:methyltransferase activity"/>
    <property type="evidence" value="ECO:0007669"/>
    <property type="project" value="UniProtKB-KW"/>
</dbReference>
<dbReference type="RefSeq" id="WP_072697546.1">
    <property type="nucleotide sequence ID" value="NZ_FRDI01000010.1"/>
</dbReference>
<organism evidence="2 3">
    <name type="scientific">Desulfovibrio litoralis DSM 11393</name>
    <dbReference type="NCBI Taxonomy" id="1121455"/>
    <lineage>
        <taxon>Bacteria</taxon>
        <taxon>Pseudomonadati</taxon>
        <taxon>Thermodesulfobacteriota</taxon>
        <taxon>Desulfovibrionia</taxon>
        <taxon>Desulfovibrionales</taxon>
        <taxon>Desulfovibrionaceae</taxon>
        <taxon>Desulfovibrio</taxon>
    </lineage>
</organism>
<evidence type="ECO:0000313" key="2">
    <source>
        <dbReference type="EMBL" id="SHN68598.1"/>
    </source>
</evidence>
<dbReference type="EMBL" id="FRDI01000010">
    <property type="protein sequence ID" value="SHN68598.1"/>
    <property type="molecule type" value="Genomic_DNA"/>
</dbReference>
<keyword evidence="3" id="KW-1185">Reference proteome</keyword>
<dbReference type="AlphaFoldDB" id="A0A1M7TD60"/>
<dbReference type="GO" id="GO:0032259">
    <property type="term" value="P:methylation"/>
    <property type="evidence" value="ECO:0007669"/>
    <property type="project" value="UniProtKB-KW"/>
</dbReference>
<keyword evidence="2" id="KW-0808">Transferase</keyword>
<dbReference type="OrthoDB" id="5329963at2"/>
<dbReference type="InterPro" id="IPR029063">
    <property type="entry name" value="SAM-dependent_MTases_sf"/>
</dbReference>
<dbReference type="STRING" id="1121455.SAMN02745728_01857"/>
<gene>
    <name evidence="2" type="ORF">SAMN02745728_01857</name>
</gene>
<dbReference type="Gene3D" id="3.40.50.150">
    <property type="entry name" value="Vaccinia Virus protein VP39"/>
    <property type="match status" value="1"/>
</dbReference>
<dbReference type="Pfam" id="PF05050">
    <property type="entry name" value="Methyltransf_21"/>
    <property type="match status" value="1"/>
</dbReference>
<protein>
    <submittedName>
        <fullName evidence="2">Methyltransferase, FkbM family</fullName>
    </submittedName>
</protein>
<reference evidence="2 3" key="1">
    <citation type="submission" date="2016-12" db="EMBL/GenBank/DDBJ databases">
        <authorList>
            <person name="Song W.-J."/>
            <person name="Kurnit D.M."/>
        </authorList>
    </citation>
    <scope>NUCLEOTIDE SEQUENCE [LARGE SCALE GENOMIC DNA]</scope>
    <source>
        <strain evidence="2 3">DSM 11393</strain>
    </source>
</reference>
<accession>A0A1M7TD60</accession>
<evidence type="ECO:0000259" key="1">
    <source>
        <dbReference type="Pfam" id="PF05050"/>
    </source>
</evidence>
<sequence>MSQYLNNVLEVIKILKQIQSTANNHKAPFYSEYPGDTILKLLGNLEQLDFARASYYTDQESQKVFDWVLQYKMIMSFYGMPIPVELPNTPYPQTKWLKLIDEAKAFVKNNHVIQNATDDFLDIIDTWILESYALSGICEAKTGDIVFDCGTFTGNTSLYFSQKVGDSGHVYGFEAGPSTFKTYKHNTQSVKNLTQINAAVSDQCGEMFFANDGCAGGGLNKDGQISVKTINLDTFYQENNLSRVDFIKMDIEGAEEAALIGAETIIKKHKPQMAISAYHKDTDLTDLPKRILTICPDYSFQLRHFSNCVYETVLFCIPQTANKRSQSNQNQSNCQNNANNNEQYKTVLLTLMPLLHSALSIFYEQKREQETNLLFNKAYQLLQISENTLNQVKAENQKLSVENFALKNILKKKG</sequence>
<evidence type="ECO:0000313" key="3">
    <source>
        <dbReference type="Proteomes" id="UP000186469"/>
    </source>
</evidence>